<dbReference type="PANTHER" id="PTHR11941:SF54">
    <property type="entry name" value="ENOYL-COA HYDRATASE, MITOCHONDRIAL"/>
    <property type="match status" value="1"/>
</dbReference>
<evidence type="ECO:0000313" key="3">
    <source>
        <dbReference type="Proteomes" id="UP000019205"/>
    </source>
</evidence>
<dbReference type="EC" id="4.2.1.55" evidence="2"/>
<dbReference type="PANTHER" id="PTHR11941">
    <property type="entry name" value="ENOYL-COA HYDRATASE-RELATED"/>
    <property type="match status" value="1"/>
</dbReference>
<sequence>MDASISPNRLSSEIFMYQTLEVERQGSIARLWLNRPDKLNPLSLLTLEELIAAAAELNKDSALKVVIVGGRGRCFSAGADLGGFPKPEEAGARDAADTGRRMADALESINAVTIARIQGWCVGGGLVLAAACDLRVASADARFSIPEIDLGIPLAWGGIPRLVREIGPALTKELVMTCRPFDAAEALSAGFLNRSVAPEELDKAVDDLAAAINSRPAFPVQATKRHVDAVTANQVGLGRSWSDADSLLAGLMDPECQEARERYVKDRQKS</sequence>
<protein>
    <submittedName>
        <fullName evidence="2">Enoyl-CoA hydratase/carnithine racemase</fullName>
        <ecNumber evidence="2">4.2.1.55</ecNumber>
    </submittedName>
</protein>
<dbReference type="SUPFAM" id="SSF52096">
    <property type="entry name" value="ClpP/crotonase"/>
    <property type="match status" value="1"/>
</dbReference>
<reference evidence="2 3" key="1">
    <citation type="journal article" date="2007" name="Proc. Natl. Acad. Sci. U.S.A.">
        <title>Characterization of a marine gammaproteobacterium capable of aerobic anoxygenic photosynthesis.</title>
        <authorList>
            <person name="Fuchs B.M."/>
            <person name="Spring S."/>
            <person name="Teeling H."/>
            <person name="Quast C."/>
            <person name="Wulf J."/>
            <person name="Schattenhofer M."/>
            <person name="Yan S."/>
            <person name="Ferriera S."/>
            <person name="Johnson J."/>
            <person name="Glockner F.O."/>
            <person name="Amann R."/>
        </authorList>
    </citation>
    <scope>NUCLEOTIDE SEQUENCE [LARGE SCALE GENOMIC DNA]</scope>
    <source>
        <strain evidence="2">KT71</strain>
    </source>
</reference>
<comment type="similarity">
    <text evidence="1">Belongs to the enoyl-CoA hydratase/isomerase family.</text>
</comment>
<reference evidence="2 3" key="2">
    <citation type="journal article" date="2009" name="PLoS ONE">
        <title>The photosynthetic apparatus and its regulation in the aerobic gammaproteobacterium Congregibacter litoralis gen. nov., sp. nov.</title>
        <authorList>
            <person name="Spring S."/>
            <person name="Lunsdorf H."/>
            <person name="Fuchs B.M."/>
            <person name="Tindall B.J."/>
        </authorList>
    </citation>
    <scope>NUCLEOTIDE SEQUENCE [LARGE SCALE GENOMIC DNA]</scope>
    <source>
        <strain evidence="2">KT71</strain>
    </source>
</reference>
<keyword evidence="2" id="KW-0456">Lyase</keyword>
<organism evidence="2 3">
    <name type="scientific">Congregibacter litoralis KT71</name>
    <dbReference type="NCBI Taxonomy" id="314285"/>
    <lineage>
        <taxon>Bacteria</taxon>
        <taxon>Pseudomonadati</taxon>
        <taxon>Pseudomonadota</taxon>
        <taxon>Gammaproteobacteria</taxon>
        <taxon>Cellvibrionales</taxon>
        <taxon>Halieaceae</taxon>
        <taxon>Congregibacter</taxon>
    </lineage>
</organism>
<comment type="caution">
    <text evidence="2">The sequence shown here is derived from an EMBL/GenBank/DDBJ whole genome shotgun (WGS) entry which is preliminary data.</text>
</comment>
<dbReference type="AlphaFoldDB" id="A4A9W4"/>
<dbReference type="CDD" id="cd06558">
    <property type="entry name" value="crotonase-like"/>
    <property type="match status" value="1"/>
</dbReference>
<dbReference type="GO" id="GO:0006635">
    <property type="term" value="P:fatty acid beta-oxidation"/>
    <property type="evidence" value="ECO:0007669"/>
    <property type="project" value="TreeGrafter"/>
</dbReference>
<dbReference type="EMBL" id="AAOA02000004">
    <property type="protein sequence ID" value="EAQ97281.2"/>
    <property type="molecule type" value="Genomic_DNA"/>
</dbReference>
<proteinExistence type="inferred from homology"/>
<name>A4A9W4_9GAMM</name>
<dbReference type="InterPro" id="IPR001753">
    <property type="entry name" value="Enoyl-CoA_hydra/iso"/>
</dbReference>
<dbReference type="InterPro" id="IPR029045">
    <property type="entry name" value="ClpP/crotonase-like_dom_sf"/>
</dbReference>
<dbReference type="Gene3D" id="3.90.226.10">
    <property type="entry name" value="2-enoyl-CoA Hydratase, Chain A, domain 1"/>
    <property type="match status" value="1"/>
</dbReference>
<keyword evidence="3" id="KW-1185">Reference proteome</keyword>
<dbReference type="HOGENOM" id="CLU_009834_7_0_6"/>
<evidence type="ECO:0000256" key="1">
    <source>
        <dbReference type="ARBA" id="ARBA00005254"/>
    </source>
</evidence>
<dbReference type="Proteomes" id="UP000019205">
    <property type="component" value="Chromosome"/>
</dbReference>
<evidence type="ECO:0000313" key="2">
    <source>
        <dbReference type="EMBL" id="EAQ97281.2"/>
    </source>
</evidence>
<accession>A4A9W4</accession>
<gene>
    <name evidence="2" type="ORF">KT71_07874</name>
</gene>
<dbReference type="STRING" id="314285.KT71_07874"/>
<dbReference type="eggNOG" id="COG1024">
    <property type="taxonomic scope" value="Bacteria"/>
</dbReference>
<dbReference type="Pfam" id="PF00378">
    <property type="entry name" value="ECH_1"/>
    <property type="match status" value="1"/>
</dbReference>
<dbReference type="GO" id="GO:0016829">
    <property type="term" value="F:lyase activity"/>
    <property type="evidence" value="ECO:0007669"/>
    <property type="project" value="UniProtKB-KW"/>
</dbReference>